<name>A0A8K1CHY6_PYTOL</name>
<dbReference type="Proteomes" id="UP000794436">
    <property type="component" value="Unassembled WGS sequence"/>
</dbReference>
<comment type="caution">
    <text evidence="2">The sequence shown here is derived from an EMBL/GenBank/DDBJ whole genome shotgun (WGS) entry which is preliminary data.</text>
</comment>
<dbReference type="AlphaFoldDB" id="A0A8K1CHY6"/>
<keyword evidence="1" id="KW-0812">Transmembrane</keyword>
<gene>
    <name evidence="2" type="ORF">Poli38472_002506</name>
</gene>
<evidence type="ECO:0000313" key="2">
    <source>
        <dbReference type="EMBL" id="TMW63565.1"/>
    </source>
</evidence>
<proteinExistence type="predicted"/>
<evidence type="ECO:0000256" key="1">
    <source>
        <dbReference type="SAM" id="Phobius"/>
    </source>
</evidence>
<evidence type="ECO:0000313" key="3">
    <source>
        <dbReference type="Proteomes" id="UP000794436"/>
    </source>
</evidence>
<dbReference type="OrthoDB" id="118962at2759"/>
<reference evidence="2" key="1">
    <citation type="submission" date="2019-03" db="EMBL/GenBank/DDBJ databases">
        <title>Long read genome sequence of the mycoparasitic Pythium oligandrum ATCC 38472 isolated from sugarbeet rhizosphere.</title>
        <authorList>
            <person name="Gaulin E."/>
        </authorList>
    </citation>
    <scope>NUCLEOTIDE SEQUENCE</scope>
    <source>
        <strain evidence="2">ATCC 38472_TT</strain>
    </source>
</reference>
<keyword evidence="3" id="KW-1185">Reference proteome</keyword>
<dbReference type="EMBL" id="SPLM01000072">
    <property type="protein sequence ID" value="TMW63565.1"/>
    <property type="molecule type" value="Genomic_DNA"/>
</dbReference>
<accession>A0A8K1CHY6</accession>
<protein>
    <submittedName>
        <fullName evidence="2">Uncharacterized protein</fullName>
    </submittedName>
</protein>
<feature type="transmembrane region" description="Helical" evidence="1">
    <location>
        <begin position="6"/>
        <end position="23"/>
    </location>
</feature>
<organism evidence="2 3">
    <name type="scientific">Pythium oligandrum</name>
    <name type="common">Mycoparasitic fungus</name>
    <dbReference type="NCBI Taxonomy" id="41045"/>
    <lineage>
        <taxon>Eukaryota</taxon>
        <taxon>Sar</taxon>
        <taxon>Stramenopiles</taxon>
        <taxon>Oomycota</taxon>
        <taxon>Peronosporomycetes</taxon>
        <taxon>Pythiales</taxon>
        <taxon>Pythiaceae</taxon>
        <taxon>Pythium</taxon>
    </lineage>
</organism>
<keyword evidence="1" id="KW-0472">Membrane</keyword>
<keyword evidence="1" id="KW-1133">Transmembrane helix</keyword>
<sequence length="195" mass="22232">MAVAVIMGAMALVVFLVGVYYASRYRWSVQVSNESDDEEEEGDGVTEQLKRMNERVVSASDEDDEEENVPGRSLLATLRAYWWGTQAPVLRLRKSSKDLLKRKHSAVRKYHKPYFYPLLDETVEWFAKWEASKNPTVAKDLLTSEPSRCEVDVRIEQPRKDLLDDRSEDGWNGLDTIGLASFHSNAHTVIPLSVN</sequence>